<comment type="caution">
    <text evidence="2">The sequence shown here is derived from an EMBL/GenBank/DDBJ whole genome shotgun (WGS) entry which is preliminary data.</text>
</comment>
<reference evidence="2" key="1">
    <citation type="journal article" date="2014" name="Int. J. Syst. Evol. Microbiol.">
        <title>Complete genome sequence of Corynebacterium casei LMG S-19264T (=DSM 44701T), isolated from a smear-ripened cheese.</title>
        <authorList>
            <consortium name="US DOE Joint Genome Institute (JGI-PGF)"/>
            <person name="Walter F."/>
            <person name="Albersmeier A."/>
            <person name="Kalinowski J."/>
            <person name="Ruckert C."/>
        </authorList>
    </citation>
    <scope>NUCLEOTIDE SEQUENCE</scope>
    <source>
        <strain evidence="2">JCM 4646</strain>
    </source>
</reference>
<keyword evidence="3" id="KW-1185">Reference proteome</keyword>
<accession>A0A919FLN9</accession>
<gene>
    <name evidence="2" type="ORF">GCM10018781_23630</name>
</gene>
<dbReference type="PROSITE" id="PS51257">
    <property type="entry name" value="PROKAR_LIPOPROTEIN"/>
    <property type="match status" value="1"/>
</dbReference>
<sequence>MRPATVTILLAILTTAGCGSASGGSTANPASSGSVSLTYLQKAGTECTSGDYTAMSADLKIGIHHVAGVTDQVTG</sequence>
<feature type="signal peptide" evidence="1">
    <location>
        <begin position="1"/>
        <end position="21"/>
    </location>
</feature>
<dbReference type="RefSeq" id="WP_190210770.1">
    <property type="nucleotide sequence ID" value="NZ_BNBO01000009.1"/>
</dbReference>
<dbReference type="GeneID" id="95352818"/>
<evidence type="ECO:0000313" key="3">
    <source>
        <dbReference type="Proteomes" id="UP000617734"/>
    </source>
</evidence>
<proteinExistence type="predicted"/>
<evidence type="ECO:0000313" key="2">
    <source>
        <dbReference type="EMBL" id="GHH67800.1"/>
    </source>
</evidence>
<organism evidence="2 3">
    <name type="scientific">Kitasatospora indigofera</name>
    <dbReference type="NCBI Taxonomy" id="67307"/>
    <lineage>
        <taxon>Bacteria</taxon>
        <taxon>Bacillati</taxon>
        <taxon>Actinomycetota</taxon>
        <taxon>Actinomycetes</taxon>
        <taxon>Kitasatosporales</taxon>
        <taxon>Streptomycetaceae</taxon>
        <taxon>Kitasatospora</taxon>
    </lineage>
</organism>
<keyword evidence="1" id="KW-0732">Signal</keyword>
<protein>
    <submittedName>
        <fullName evidence="2">Uncharacterized protein</fullName>
    </submittedName>
</protein>
<dbReference type="EMBL" id="BNBO01000009">
    <property type="protein sequence ID" value="GHH67800.1"/>
    <property type="molecule type" value="Genomic_DNA"/>
</dbReference>
<reference evidence="2" key="2">
    <citation type="submission" date="2020-09" db="EMBL/GenBank/DDBJ databases">
        <authorList>
            <person name="Sun Q."/>
            <person name="Ohkuma M."/>
        </authorList>
    </citation>
    <scope>NUCLEOTIDE SEQUENCE</scope>
    <source>
        <strain evidence="2">JCM 4646</strain>
    </source>
</reference>
<evidence type="ECO:0000256" key="1">
    <source>
        <dbReference type="SAM" id="SignalP"/>
    </source>
</evidence>
<dbReference type="Proteomes" id="UP000617734">
    <property type="component" value="Unassembled WGS sequence"/>
</dbReference>
<name>A0A919FLN9_9ACTN</name>
<dbReference type="AlphaFoldDB" id="A0A919FLN9"/>
<feature type="chain" id="PRO_5037047871" evidence="1">
    <location>
        <begin position="22"/>
        <end position="75"/>
    </location>
</feature>